<dbReference type="InterPro" id="IPR013784">
    <property type="entry name" value="Carb-bd-like_fold"/>
</dbReference>
<organism evidence="10 11">
    <name type="scientific">Koribacter versatilis (strain Ellin345)</name>
    <dbReference type="NCBI Taxonomy" id="204669"/>
    <lineage>
        <taxon>Bacteria</taxon>
        <taxon>Pseudomonadati</taxon>
        <taxon>Acidobacteriota</taxon>
        <taxon>Terriglobia</taxon>
        <taxon>Terriglobales</taxon>
        <taxon>Candidatus Korobacteraceae</taxon>
        <taxon>Candidatus Korobacter</taxon>
    </lineage>
</organism>
<dbReference type="Pfam" id="PF25183">
    <property type="entry name" value="OMP_b-brl_4"/>
    <property type="match status" value="2"/>
</dbReference>
<dbReference type="Gene3D" id="2.60.40.1120">
    <property type="entry name" value="Carboxypeptidase-like, regulatory domain"/>
    <property type="match status" value="1"/>
</dbReference>
<dbReference type="SUPFAM" id="SSF56935">
    <property type="entry name" value="Porins"/>
    <property type="match status" value="1"/>
</dbReference>
<evidence type="ECO:0000256" key="7">
    <source>
        <dbReference type="SAM" id="MobiDB-lite"/>
    </source>
</evidence>
<evidence type="ECO:0000313" key="10">
    <source>
        <dbReference type="EMBL" id="ABF40679.1"/>
    </source>
</evidence>
<evidence type="ECO:0000256" key="4">
    <source>
        <dbReference type="ARBA" id="ARBA00022692"/>
    </source>
</evidence>
<dbReference type="RefSeq" id="WP_011522481.1">
    <property type="nucleotide sequence ID" value="NC_008009.1"/>
</dbReference>
<sequence>MKKIQVLVFALLCALASFGQELGTATLTGTVVDPSGAVIGGAKVSAQNKATGMQREALSTKAGIFVFNDLAPGEYDLTIKADGFAVTTATVRITVGQQANLRAEVRVAQSEQHIDVSGAIPLVETSSSVVDGVVDSKQIDALPLNGRNFLELALLMPGNAPAPLYDPTKSDTVLVSSTGQLGRGQNITIDASDNNDDVVGGMLVNIPQDAVQEFQIATNRFSAELGRSTSSVVNILTKSGTNDLHGTAAIFARDAALQAKPNSFGQSVGDTPPFRRDQYTGSIGGPVVKDKAWWFTSFEYRDQMGGILVGERDLATQSIHTTFAAAPLTDALGTAKFDWAISSKDTLSTRYSTESFEGTSNSATDRALGTASQTQASTNRFHDINTNWTRVISAALVNRAQFAVNLFQNDTVANGTGPQINFPSIEAGSSYRVPQATHQQRLLWGDTLDWTHGKHNLKFGAQMQRVGSDFNLGVFQQGIVNAVEDFPDFDRNGDGVVNDNDLLFAVGLVSHTPTRPLIIPDADNNYVALFAQDDWRVHPQLTLNVGLRWELDTDVKNVGHYDEINPLAKPFLHGDRSADYTNFGPRIGFNWANKPGTLSVHGGYGMYYDRIVLEIVSLERGEDGRALAIDVHAGNVFPGYMNPDGTFIPGVTPTLADPFTGFILPGAGAGGIYAISNQMQNPMVQQFNLGVQWEFLKNWVVRADGMHDFGQHFIIGVPVGTVYNPVVGGPDTVKILESAVNTHYDALFLTVDHKFSNHFNLHSAYTLSKSLNYANDDQIPFANGPIDPTDLHREYGPTPNDQRHRWVTAATVSLPYGIQFSPLWTLASGVPMDIQLPDGSSRVPEMQRNAGGREFHNAAELNAFITQLNAAGGSNGTLLPLVSPNAKFGDSFNSFDMRLSKTFRLGDRMSLEVLGECFNVFNTTNVLGVSNTNYSGYNNVLVRDSNDPTSAGYLTSSTFGMPKTTAGGVFGSGGARAFQLAARFNF</sequence>
<feature type="domain" description="TonB-dependent transporter Oar-like beta-barrel" evidence="9">
    <location>
        <begin position="330"/>
        <end position="955"/>
    </location>
</feature>
<keyword evidence="11" id="KW-1185">Reference proteome</keyword>
<keyword evidence="4" id="KW-0812">Transmembrane</keyword>
<dbReference type="GO" id="GO:0009279">
    <property type="term" value="C:cell outer membrane"/>
    <property type="evidence" value="ECO:0007669"/>
    <property type="project" value="UniProtKB-SubCell"/>
</dbReference>
<evidence type="ECO:0000256" key="5">
    <source>
        <dbReference type="ARBA" id="ARBA00023136"/>
    </source>
</evidence>
<feature type="region of interest" description="Disordered" evidence="7">
    <location>
        <begin position="355"/>
        <end position="376"/>
    </location>
</feature>
<dbReference type="Proteomes" id="UP000002432">
    <property type="component" value="Chromosome"/>
</dbReference>
<accession>Q1IR21</accession>
<evidence type="ECO:0000256" key="1">
    <source>
        <dbReference type="ARBA" id="ARBA00004571"/>
    </source>
</evidence>
<dbReference type="InterPro" id="IPR057601">
    <property type="entry name" value="Oar-like_b-barrel"/>
</dbReference>
<dbReference type="PANTHER" id="PTHR30069:SF46">
    <property type="entry name" value="OAR PROTEIN"/>
    <property type="match status" value="1"/>
</dbReference>
<evidence type="ECO:0000256" key="8">
    <source>
        <dbReference type="SAM" id="SignalP"/>
    </source>
</evidence>
<dbReference type="InterPro" id="IPR036942">
    <property type="entry name" value="Beta-barrel_TonB_sf"/>
</dbReference>
<dbReference type="GO" id="GO:0030246">
    <property type="term" value="F:carbohydrate binding"/>
    <property type="evidence" value="ECO:0007669"/>
    <property type="project" value="InterPro"/>
</dbReference>
<dbReference type="Gene3D" id="2.40.170.20">
    <property type="entry name" value="TonB-dependent receptor, beta-barrel domain"/>
    <property type="match status" value="1"/>
</dbReference>
<dbReference type="AlphaFoldDB" id="Q1IR21"/>
<dbReference type="eggNOG" id="COG4932">
    <property type="taxonomic scope" value="Bacteria"/>
</dbReference>
<evidence type="ECO:0000313" key="11">
    <source>
        <dbReference type="Proteomes" id="UP000002432"/>
    </source>
</evidence>
<dbReference type="SUPFAM" id="SSF49452">
    <property type="entry name" value="Starch-binding domain-like"/>
    <property type="match status" value="1"/>
</dbReference>
<evidence type="ECO:0000256" key="6">
    <source>
        <dbReference type="ARBA" id="ARBA00023237"/>
    </source>
</evidence>
<reference evidence="10 11" key="1">
    <citation type="journal article" date="2009" name="Appl. Environ. Microbiol.">
        <title>Three genomes from the phylum Acidobacteria provide insight into the lifestyles of these microorganisms in soils.</title>
        <authorList>
            <person name="Ward N.L."/>
            <person name="Challacombe J.F."/>
            <person name="Janssen P.H."/>
            <person name="Henrissat B."/>
            <person name="Coutinho P.M."/>
            <person name="Wu M."/>
            <person name="Xie G."/>
            <person name="Haft D.H."/>
            <person name="Sait M."/>
            <person name="Badger J."/>
            <person name="Barabote R.D."/>
            <person name="Bradley B."/>
            <person name="Brettin T.S."/>
            <person name="Brinkac L.M."/>
            <person name="Bruce D."/>
            <person name="Creasy T."/>
            <person name="Daugherty S.C."/>
            <person name="Davidsen T.M."/>
            <person name="DeBoy R.T."/>
            <person name="Detter J.C."/>
            <person name="Dodson R.J."/>
            <person name="Durkin A.S."/>
            <person name="Ganapathy A."/>
            <person name="Gwinn-Giglio M."/>
            <person name="Han C.S."/>
            <person name="Khouri H."/>
            <person name="Kiss H."/>
            <person name="Kothari S.P."/>
            <person name="Madupu R."/>
            <person name="Nelson K.E."/>
            <person name="Nelson W.C."/>
            <person name="Paulsen I."/>
            <person name="Penn K."/>
            <person name="Ren Q."/>
            <person name="Rosovitz M.J."/>
            <person name="Selengut J.D."/>
            <person name="Shrivastava S."/>
            <person name="Sullivan S.A."/>
            <person name="Tapia R."/>
            <person name="Thompson L.S."/>
            <person name="Watkins K.L."/>
            <person name="Yang Q."/>
            <person name="Yu C."/>
            <person name="Zafar N."/>
            <person name="Zhou L."/>
            <person name="Kuske C.R."/>
        </authorList>
    </citation>
    <scope>NUCLEOTIDE SEQUENCE [LARGE SCALE GENOMIC DNA]</scope>
    <source>
        <strain evidence="10 11">Ellin345</strain>
    </source>
</reference>
<dbReference type="InterPro" id="IPR039426">
    <property type="entry name" value="TonB-dep_rcpt-like"/>
</dbReference>
<dbReference type="GO" id="GO:0015344">
    <property type="term" value="F:siderophore uptake transmembrane transporter activity"/>
    <property type="evidence" value="ECO:0007669"/>
    <property type="project" value="TreeGrafter"/>
</dbReference>
<dbReference type="STRING" id="204669.Acid345_1678"/>
<dbReference type="HOGENOM" id="CLU_006298_0_0_0"/>
<feature type="signal peptide" evidence="8">
    <location>
        <begin position="1"/>
        <end position="19"/>
    </location>
</feature>
<evidence type="ECO:0000256" key="3">
    <source>
        <dbReference type="ARBA" id="ARBA00022452"/>
    </source>
</evidence>
<dbReference type="PANTHER" id="PTHR30069">
    <property type="entry name" value="TONB-DEPENDENT OUTER MEMBRANE RECEPTOR"/>
    <property type="match status" value="1"/>
</dbReference>
<protein>
    <recommendedName>
        <fullName evidence="9">TonB-dependent transporter Oar-like beta-barrel domain-containing protein</fullName>
    </recommendedName>
</protein>
<dbReference type="PROSITE" id="PS00018">
    <property type="entry name" value="EF_HAND_1"/>
    <property type="match status" value="1"/>
</dbReference>
<evidence type="ECO:0000259" key="9">
    <source>
        <dbReference type="Pfam" id="PF25183"/>
    </source>
</evidence>
<keyword evidence="3" id="KW-1134">Transmembrane beta strand</keyword>
<dbReference type="EMBL" id="CP000360">
    <property type="protein sequence ID" value="ABF40679.1"/>
    <property type="molecule type" value="Genomic_DNA"/>
</dbReference>
<dbReference type="KEGG" id="aba:Acid345_1678"/>
<keyword evidence="6" id="KW-0998">Cell outer membrane</keyword>
<keyword evidence="8" id="KW-0732">Signal</keyword>
<keyword evidence="2" id="KW-0813">Transport</keyword>
<gene>
    <name evidence="10" type="ordered locus">Acid345_1678</name>
</gene>
<feature type="chain" id="PRO_5004191478" description="TonB-dependent transporter Oar-like beta-barrel domain-containing protein" evidence="8">
    <location>
        <begin position="20"/>
        <end position="986"/>
    </location>
</feature>
<comment type="subcellular location">
    <subcellularLocation>
        <location evidence="1">Cell outer membrane</location>
        <topology evidence="1">Multi-pass membrane protein</topology>
    </subcellularLocation>
</comment>
<name>Q1IR21_KORVE</name>
<dbReference type="Pfam" id="PF13620">
    <property type="entry name" value="CarboxypepD_reg"/>
    <property type="match status" value="1"/>
</dbReference>
<dbReference type="EnsemblBacteria" id="ABF40679">
    <property type="protein sequence ID" value="ABF40679"/>
    <property type="gene ID" value="Acid345_1678"/>
</dbReference>
<dbReference type="GO" id="GO:0044718">
    <property type="term" value="P:siderophore transmembrane transport"/>
    <property type="evidence" value="ECO:0007669"/>
    <property type="project" value="TreeGrafter"/>
</dbReference>
<dbReference type="InterPro" id="IPR018247">
    <property type="entry name" value="EF_Hand_1_Ca_BS"/>
</dbReference>
<keyword evidence="5" id="KW-0472">Membrane</keyword>
<proteinExistence type="predicted"/>
<evidence type="ECO:0000256" key="2">
    <source>
        <dbReference type="ARBA" id="ARBA00022448"/>
    </source>
</evidence>
<feature type="domain" description="TonB-dependent transporter Oar-like beta-barrel" evidence="9">
    <location>
        <begin position="237"/>
        <end position="302"/>
    </location>
</feature>